<dbReference type="GO" id="GO:0006310">
    <property type="term" value="P:DNA recombination"/>
    <property type="evidence" value="ECO:0007669"/>
    <property type="project" value="UniProtKB-KW"/>
</dbReference>
<organism evidence="4 5">
    <name type="scientific">Shimia isoporae</name>
    <dbReference type="NCBI Taxonomy" id="647720"/>
    <lineage>
        <taxon>Bacteria</taxon>
        <taxon>Pseudomonadati</taxon>
        <taxon>Pseudomonadota</taxon>
        <taxon>Alphaproteobacteria</taxon>
        <taxon>Rhodobacterales</taxon>
        <taxon>Roseobacteraceae</taxon>
    </lineage>
</organism>
<dbReference type="InterPro" id="IPR013762">
    <property type="entry name" value="Integrase-like_cat_sf"/>
</dbReference>
<dbReference type="Proteomes" id="UP000295673">
    <property type="component" value="Unassembled WGS sequence"/>
</dbReference>
<name>A0A4R1N3K7_9RHOB</name>
<gene>
    <name evidence="4" type="ORF">BXY66_2505</name>
</gene>
<proteinExistence type="predicted"/>
<dbReference type="InterPro" id="IPR050090">
    <property type="entry name" value="Tyrosine_recombinase_XerCD"/>
</dbReference>
<evidence type="ECO:0000313" key="5">
    <source>
        <dbReference type="Proteomes" id="UP000295673"/>
    </source>
</evidence>
<reference evidence="4 5" key="1">
    <citation type="submission" date="2019-03" db="EMBL/GenBank/DDBJ databases">
        <title>Genomic Encyclopedia of Archaeal and Bacterial Type Strains, Phase II (KMG-II): from individual species to whole genera.</title>
        <authorList>
            <person name="Goeker M."/>
        </authorList>
    </citation>
    <scope>NUCLEOTIDE SEQUENCE [LARGE SCALE GENOMIC DNA]</scope>
    <source>
        <strain evidence="4 5">DSM 26433</strain>
    </source>
</reference>
<evidence type="ECO:0000256" key="2">
    <source>
        <dbReference type="ARBA" id="ARBA00023172"/>
    </source>
</evidence>
<feature type="domain" description="Tyr recombinase" evidence="3">
    <location>
        <begin position="5"/>
        <end position="201"/>
    </location>
</feature>
<dbReference type="AlphaFoldDB" id="A0A4R1N3K7"/>
<dbReference type="GO" id="GO:0015074">
    <property type="term" value="P:DNA integration"/>
    <property type="evidence" value="ECO:0007669"/>
    <property type="project" value="UniProtKB-KW"/>
</dbReference>
<dbReference type="PANTHER" id="PTHR30349:SF64">
    <property type="entry name" value="PROPHAGE INTEGRASE INTD-RELATED"/>
    <property type="match status" value="1"/>
</dbReference>
<dbReference type="RefSeq" id="WP_132860535.1">
    <property type="nucleotide sequence ID" value="NZ_SMGR01000002.1"/>
</dbReference>
<dbReference type="PANTHER" id="PTHR30349">
    <property type="entry name" value="PHAGE INTEGRASE-RELATED"/>
    <property type="match status" value="1"/>
</dbReference>
<dbReference type="Pfam" id="PF00589">
    <property type="entry name" value="Phage_integrase"/>
    <property type="match status" value="1"/>
</dbReference>
<dbReference type="InterPro" id="IPR002104">
    <property type="entry name" value="Integrase_catalytic"/>
</dbReference>
<dbReference type="OrthoDB" id="67979at2"/>
<dbReference type="InterPro" id="IPR011010">
    <property type="entry name" value="DNA_brk_join_enz"/>
</dbReference>
<dbReference type="GO" id="GO:0003677">
    <property type="term" value="F:DNA binding"/>
    <property type="evidence" value="ECO:0007669"/>
    <property type="project" value="InterPro"/>
</dbReference>
<comment type="caution">
    <text evidence="4">The sequence shown here is derived from an EMBL/GenBank/DDBJ whole genome shotgun (WGS) entry which is preliminary data.</text>
</comment>
<accession>A0A4R1N3K7</accession>
<keyword evidence="5" id="KW-1185">Reference proteome</keyword>
<evidence type="ECO:0000259" key="3">
    <source>
        <dbReference type="PROSITE" id="PS51898"/>
    </source>
</evidence>
<keyword evidence="1" id="KW-0229">DNA integration</keyword>
<sequence length="203" mass="22544">MAQGKQAKILTNAQIQAVLRHLEAGRNADRNKVTFLLTVKAGLRAKEVAGLHWSSVLNSEGEIGDHIELTDQTSKGRSGRIIPMNRDLRKALVAWQSVCVPKRLRRDAPSFPERAIICTERSDSSPAQVIVNMFHRWYRDLGFVGASSHSGRRTFISNAAKKVVQAGGSLRDVQELAGHSSLSMTQRYIEGDTDAKRRLVQMI</sequence>
<dbReference type="SUPFAM" id="SSF56349">
    <property type="entry name" value="DNA breaking-rejoining enzymes"/>
    <property type="match status" value="1"/>
</dbReference>
<dbReference type="PROSITE" id="PS51898">
    <property type="entry name" value="TYR_RECOMBINASE"/>
    <property type="match status" value="1"/>
</dbReference>
<evidence type="ECO:0000313" key="4">
    <source>
        <dbReference type="EMBL" id="TCL01196.1"/>
    </source>
</evidence>
<dbReference type="CDD" id="cd00397">
    <property type="entry name" value="DNA_BRE_C"/>
    <property type="match status" value="1"/>
</dbReference>
<dbReference type="EMBL" id="SMGR01000002">
    <property type="protein sequence ID" value="TCL01196.1"/>
    <property type="molecule type" value="Genomic_DNA"/>
</dbReference>
<dbReference type="Gene3D" id="1.10.443.10">
    <property type="entry name" value="Intergrase catalytic core"/>
    <property type="match status" value="1"/>
</dbReference>
<keyword evidence="2" id="KW-0233">DNA recombination</keyword>
<protein>
    <submittedName>
        <fullName evidence="4">Integrase/recombinase XerD</fullName>
    </submittedName>
</protein>
<evidence type="ECO:0000256" key="1">
    <source>
        <dbReference type="ARBA" id="ARBA00022908"/>
    </source>
</evidence>